<dbReference type="EMBL" id="JAIQ01000165">
    <property type="protein sequence ID" value="KLD96706.1"/>
    <property type="molecule type" value="Genomic_DNA"/>
</dbReference>
<name>A0A0G9JR34_9BACT</name>
<protein>
    <submittedName>
        <fullName evidence="2">Uncharacterized protein</fullName>
    </submittedName>
</protein>
<evidence type="ECO:0000256" key="1">
    <source>
        <dbReference type="SAM" id="Coils"/>
    </source>
</evidence>
<sequence length="293" mass="32913">MRKFYNVFMEEMIDGTASTGMGATTTTETAPTVQTTTMSESEALNFLSGANNVNEEQTIQPQESNDFNINLDEIDMSMFGNFEEQVNQNVQNQQTQQQVQQTQMQEQNPNTQLLEQLLEKLNNNQNQTPPDEDIEALSLLATKMQKAGLLPSGISEEDKQLLQEIKAVKDELNQQKEIQKQQVEHQNKISAIDNFSKELEQTIPNYNNGFMIQLVSKIAQQNPQAGQQILNNPAMLISLWNKYGAKAQPKVQQTNILSSNGSGSNNVNTNELFERVKTGKATQDEELRLIASL</sequence>
<keyword evidence="1" id="KW-0175">Coiled coil</keyword>
<dbReference type="Proteomes" id="UP000035514">
    <property type="component" value="Unassembled WGS sequence"/>
</dbReference>
<gene>
    <name evidence="2" type="ORF">AA20_11460</name>
</gene>
<dbReference type="AlphaFoldDB" id="A0A0G9JR34"/>
<feature type="coiled-coil region" evidence="1">
    <location>
        <begin position="155"/>
        <end position="189"/>
    </location>
</feature>
<accession>A0A0G9JR34</accession>
<evidence type="ECO:0000313" key="2">
    <source>
        <dbReference type="EMBL" id="KLD96706.1"/>
    </source>
</evidence>
<dbReference type="RefSeq" id="WP_046997316.1">
    <property type="nucleotide sequence ID" value="NZ_JAIQ01000165.1"/>
</dbReference>
<comment type="caution">
    <text evidence="2">The sequence shown here is derived from an EMBL/GenBank/DDBJ whole genome shotgun (WGS) entry which is preliminary data.</text>
</comment>
<evidence type="ECO:0000313" key="3">
    <source>
        <dbReference type="Proteomes" id="UP000035514"/>
    </source>
</evidence>
<reference evidence="2 3" key="1">
    <citation type="submission" date="2014-01" db="EMBL/GenBank/DDBJ databases">
        <title>Development of a Comparative Genomic Fingerprinting Assay for High Resolution Genotyping of Arcobacter butzleri.</title>
        <authorList>
            <person name="Webb A.L."/>
            <person name="Inglis G.D."/>
            <person name="Kruczkiewicz P."/>
            <person name="Selinger L.B."/>
            <person name="Taboada E.N."/>
        </authorList>
    </citation>
    <scope>NUCLEOTIDE SEQUENCE [LARGE SCALE GENOMIC DNA]</scope>
    <source>
        <strain evidence="2 3">L348</strain>
    </source>
</reference>
<organism evidence="2 3">
    <name type="scientific">Aliarcobacter butzleri L348</name>
    <dbReference type="NCBI Taxonomy" id="1447256"/>
    <lineage>
        <taxon>Bacteria</taxon>
        <taxon>Pseudomonadati</taxon>
        <taxon>Campylobacterota</taxon>
        <taxon>Epsilonproteobacteria</taxon>
        <taxon>Campylobacterales</taxon>
        <taxon>Arcobacteraceae</taxon>
        <taxon>Aliarcobacter</taxon>
    </lineage>
</organism>
<dbReference type="PATRIC" id="fig|1447256.3.peg.2247"/>
<proteinExistence type="predicted"/>